<evidence type="ECO:0000313" key="3">
    <source>
        <dbReference type="EMBL" id="MER6270165.1"/>
    </source>
</evidence>
<proteinExistence type="predicted"/>
<evidence type="ECO:0000259" key="2">
    <source>
        <dbReference type="Pfam" id="PF01243"/>
    </source>
</evidence>
<evidence type="ECO:0000256" key="1">
    <source>
        <dbReference type="ARBA" id="ARBA00023002"/>
    </source>
</evidence>
<gene>
    <name evidence="3" type="ORF">ABT211_23145</name>
</gene>
<dbReference type="InterPro" id="IPR012349">
    <property type="entry name" value="Split_barrel_FMN-bd"/>
</dbReference>
<dbReference type="PANTHER" id="PTHR35176:SF2">
    <property type="entry name" value="F420H(2)-DEPENDENT REDUCTASE RV1155"/>
    <property type="match status" value="1"/>
</dbReference>
<dbReference type="Gene3D" id="2.30.110.10">
    <property type="entry name" value="Electron Transport, Fmn-binding Protein, Chain A"/>
    <property type="match status" value="1"/>
</dbReference>
<dbReference type="InterPro" id="IPR052019">
    <property type="entry name" value="F420H2_bilvrd_red/Heme_oxyg"/>
</dbReference>
<evidence type="ECO:0000313" key="4">
    <source>
        <dbReference type="Proteomes" id="UP001490365"/>
    </source>
</evidence>
<keyword evidence="4" id="KW-1185">Reference proteome</keyword>
<dbReference type="SUPFAM" id="SSF50475">
    <property type="entry name" value="FMN-binding split barrel"/>
    <property type="match status" value="1"/>
</dbReference>
<feature type="domain" description="Pyridoxamine 5'-phosphate oxidase N-terminal" evidence="2">
    <location>
        <begin position="8"/>
        <end position="134"/>
    </location>
</feature>
<dbReference type="Pfam" id="PF01243">
    <property type="entry name" value="PNPOx_N"/>
    <property type="match status" value="1"/>
</dbReference>
<organism evidence="3 4">
    <name type="scientific">Streptomyces sp. 900105755</name>
    <dbReference type="NCBI Taxonomy" id="3154389"/>
    <lineage>
        <taxon>Bacteria</taxon>
        <taxon>Bacillati</taxon>
        <taxon>Actinomycetota</taxon>
        <taxon>Actinomycetes</taxon>
        <taxon>Kitasatosporales</taxon>
        <taxon>Streptomycetaceae</taxon>
        <taxon>Streptomyces</taxon>
    </lineage>
</organism>
<protein>
    <submittedName>
        <fullName evidence="3">TIGR03668 family PPOX class F420-dependent oxidoreductase</fullName>
    </submittedName>
</protein>
<name>A0ABV1TJF3_9ACTN</name>
<dbReference type="PANTHER" id="PTHR35176">
    <property type="entry name" value="HEME OXYGENASE HI_0854-RELATED"/>
    <property type="match status" value="1"/>
</dbReference>
<dbReference type="InterPro" id="IPR011576">
    <property type="entry name" value="Pyridox_Oxase_N"/>
</dbReference>
<comment type="caution">
    <text evidence="3">The sequence shown here is derived from an EMBL/GenBank/DDBJ whole genome shotgun (WGS) entry which is preliminary data.</text>
</comment>
<dbReference type="NCBIfam" id="TIGR03668">
    <property type="entry name" value="Rv0121_F420"/>
    <property type="match status" value="1"/>
</dbReference>
<dbReference type="RefSeq" id="WP_351958622.1">
    <property type="nucleotide sequence ID" value="NZ_JBEOZM010000010.1"/>
</dbReference>
<keyword evidence="1" id="KW-0560">Oxidoreductase</keyword>
<dbReference type="Proteomes" id="UP001490365">
    <property type="component" value="Unassembled WGS sequence"/>
</dbReference>
<dbReference type="InterPro" id="IPR019967">
    <property type="entry name" value="F420-dep_enz_PPOX_Rv0121"/>
</dbReference>
<reference evidence="3 4" key="1">
    <citation type="submission" date="2024-06" db="EMBL/GenBank/DDBJ databases">
        <title>The Natural Products Discovery Center: Release of the First 8490 Sequenced Strains for Exploring Actinobacteria Biosynthetic Diversity.</title>
        <authorList>
            <person name="Kalkreuter E."/>
            <person name="Kautsar S.A."/>
            <person name="Yang D."/>
            <person name="Bader C.D."/>
            <person name="Teijaro C.N."/>
            <person name="Fluegel L."/>
            <person name="Davis C.M."/>
            <person name="Simpson J.R."/>
            <person name="Lauterbach L."/>
            <person name="Steele A.D."/>
            <person name="Gui C."/>
            <person name="Meng S."/>
            <person name="Li G."/>
            <person name="Viehrig K."/>
            <person name="Ye F."/>
            <person name="Su P."/>
            <person name="Kiefer A.F."/>
            <person name="Nichols A."/>
            <person name="Cepeda A.J."/>
            <person name="Yan W."/>
            <person name="Fan B."/>
            <person name="Jiang Y."/>
            <person name="Adhikari A."/>
            <person name="Zheng C.-J."/>
            <person name="Schuster L."/>
            <person name="Cowan T.M."/>
            <person name="Smanski M.J."/>
            <person name="Chevrette M.G."/>
            <person name="De Carvalho L.P.S."/>
            <person name="Shen B."/>
        </authorList>
    </citation>
    <scope>NUCLEOTIDE SEQUENCE [LARGE SCALE GENOMIC DNA]</scope>
    <source>
        <strain evidence="3 4">NPDC001694</strain>
    </source>
</reference>
<sequence length="139" mass="15076">MPELAGGEARRRFAAARVARLATVDGNGRPHLVPVVFALHGADGIVTAVDHKPKTTTRLKRLRNIAARPSVCLLADGYDENWDRLWWVRADGEAVVVPAGAELVGPLSAKYPQYREHPPAGAVVLVTVTRWTGWQAAPL</sequence>
<accession>A0ABV1TJF3</accession>
<dbReference type="EMBL" id="JBEOZM010000010">
    <property type="protein sequence ID" value="MER6270165.1"/>
    <property type="molecule type" value="Genomic_DNA"/>
</dbReference>